<organism evidence="1 2">
    <name type="scientific">Rufibacter quisquiliarum</name>
    <dbReference type="NCBI Taxonomy" id="1549639"/>
    <lineage>
        <taxon>Bacteria</taxon>
        <taxon>Pseudomonadati</taxon>
        <taxon>Bacteroidota</taxon>
        <taxon>Cytophagia</taxon>
        <taxon>Cytophagales</taxon>
        <taxon>Hymenobacteraceae</taxon>
        <taxon>Rufibacter</taxon>
    </lineage>
</organism>
<keyword evidence="2" id="KW-1185">Reference proteome</keyword>
<evidence type="ECO:0000313" key="2">
    <source>
        <dbReference type="Proteomes" id="UP000563094"/>
    </source>
</evidence>
<comment type="caution">
    <text evidence="1">The sequence shown here is derived from an EMBL/GenBank/DDBJ whole genome shotgun (WGS) entry which is preliminary data.</text>
</comment>
<dbReference type="AlphaFoldDB" id="A0A839GTZ3"/>
<evidence type="ECO:0000313" key="1">
    <source>
        <dbReference type="EMBL" id="MBA9078935.1"/>
    </source>
</evidence>
<gene>
    <name evidence="1" type="ORF">FHS90_003669</name>
</gene>
<protein>
    <submittedName>
        <fullName evidence="1">Uncharacterized protein</fullName>
    </submittedName>
</protein>
<name>A0A839GTZ3_9BACT</name>
<accession>A0A839GTZ3</accession>
<sequence>MSAEKVKSLLKQILGDVPGMVIMGTVTELNHQDRTCDISPEDGGADVLDVRLRPLVDGKDTGLNLTPAKGAHVVVLMIDENDGLLISCTELETFQVKVGQHQAKLDKEGWCFNSGDNGGLVNWPSLVEELNKTNSFVQAIAEALTQFVPVFGDGGAALKTFATTKLGAHQLGSFDGLEDSKVKH</sequence>
<proteinExistence type="predicted"/>
<reference evidence="1 2" key="1">
    <citation type="submission" date="2020-08" db="EMBL/GenBank/DDBJ databases">
        <title>Genomic Encyclopedia of Type Strains, Phase IV (KMG-IV): sequencing the most valuable type-strain genomes for metagenomic binning, comparative biology and taxonomic classification.</title>
        <authorList>
            <person name="Goeker M."/>
        </authorList>
    </citation>
    <scope>NUCLEOTIDE SEQUENCE [LARGE SCALE GENOMIC DNA]</scope>
    <source>
        <strain evidence="1 2">DSM 29854</strain>
    </source>
</reference>
<dbReference type="EMBL" id="JACJIQ010000017">
    <property type="protein sequence ID" value="MBA9078935.1"/>
    <property type="molecule type" value="Genomic_DNA"/>
</dbReference>
<dbReference type="Proteomes" id="UP000563094">
    <property type="component" value="Unassembled WGS sequence"/>
</dbReference>